<keyword evidence="3" id="KW-1185">Reference proteome</keyword>
<dbReference type="AlphaFoldDB" id="A0A0D9VKQ7"/>
<proteinExistence type="predicted"/>
<dbReference type="Proteomes" id="UP000032180">
    <property type="component" value="Chromosome 2"/>
</dbReference>
<protein>
    <submittedName>
        <fullName evidence="2">Uncharacterized protein</fullName>
    </submittedName>
</protein>
<reference evidence="3" key="2">
    <citation type="submission" date="2013-12" db="EMBL/GenBank/DDBJ databases">
        <authorList>
            <person name="Yu Y."/>
            <person name="Lee S."/>
            <person name="de Baynast K."/>
            <person name="Wissotski M."/>
            <person name="Liu L."/>
            <person name="Talag J."/>
            <person name="Goicoechea J."/>
            <person name="Angelova A."/>
            <person name="Jetty R."/>
            <person name="Kudrna D."/>
            <person name="Golser W."/>
            <person name="Rivera L."/>
            <person name="Zhang J."/>
            <person name="Wing R."/>
        </authorList>
    </citation>
    <scope>NUCLEOTIDE SEQUENCE</scope>
</reference>
<feature type="region of interest" description="Disordered" evidence="1">
    <location>
        <begin position="48"/>
        <end position="69"/>
    </location>
</feature>
<reference evidence="2 3" key="1">
    <citation type="submission" date="2012-08" db="EMBL/GenBank/DDBJ databases">
        <title>Oryza genome evolution.</title>
        <authorList>
            <person name="Wing R.A."/>
        </authorList>
    </citation>
    <scope>NUCLEOTIDE SEQUENCE</scope>
</reference>
<dbReference type="eggNOG" id="ENOG502R3PU">
    <property type="taxonomic scope" value="Eukaryota"/>
</dbReference>
<evidence type="ECO:0000313" key="2">
    <source>
        <dbReference type="EnsemblPlants" id="LPERR02G25910.2"/>
    </source>
</evidence>
<accession>A0A0D9VKQ7</accession>
<name>A0A0D9VKQ7_9ORYZ</name>
<reference evidence="2" key="3">
    <citation type="submission" date="2015-04" db="UniProtKB">
        <authorList>
            <consortium name="EnsemblPlants"/>
        </authorList>
    </citation>
    <scope>IDENTIFICATION</scope>
</reference>
<evidence type="ECO:0000313" key="3">
    <source>
        <dbReference type="Proteomes" id="UP000032180"/>
    </source>
</evidence>
<dbReference type="Gramene" id="LPERR02G25910.2">
    <property type="protein sequence ID" value="LPERR02G25910.2"/>
    <property type="gene ID" value="LPERR02G25910"/>
</dbReference>
<evidence type="ECO:0000256" key="1">
    <source>
        <dbReference type="SAM" id="MobiDB-lite"/>
    </source>
</evidence>
<sequence length="218" mass="23196">MDPPEKAAAAVRSPGKGTTATTLLDVYEVEWITRELERLLVRETACGGGGGVGDGHHRRKRTKVVVGTKAAPSTEKKGGFLAELLGRHAVSVCGDTAAVVGGRARRGRGSFREVGKVPHRFPRTPLATVRPVKERGDGLGDAFFSALPAAFFSAAAFVRVFPSLGGTTTGLDQLLLLPHPHPHHNGQILQRHQLLCDEAAAAAIYPLRTRDEHGTAHV</sequence>
<dbReference type="HOGENOM" id="CLU_1443012_0_0_1"/>
<dbReference type="EnsemblPlants" id="LPERR02G25910.2">
    <property type="protein sequence ID" value="LPERR02G25910.2"/>
    <property type="gene ID" value="LPERR02G25910"/>
</dbReference>
<organism evidence="2 3">
    <name type="scientific">Leersia perrieri</name>
    <dbReference type="NCBI Taxonomy" id="77586"/>
    <lineage>
        <taxon>Eukaryota</taxon>
        <taxon>Viridiplantae</taxon>
        <taxon>Streptophyta</taxon>
        <taxon>Embryophyta</taxon>
        <taxon>Tracheophyta</taxon>
        <taxon>Spermatophyta</taxon>
        <taxon>Magnoliopsida</taxon>
        <taxon>Liliopsida</taxon>
        <taxon>Poales</taxon>
        <taxon>Poaceae</taxon>
        <taxon>BOP clade</taxon>
        <taxon>Oryzoideae</taxon>
        <taxon>Oryzeae</taxon>
        <taxon>Oryzinae</taxon>
        <taxon>Leersia</taxon>
    </lineage>
</organism>